<reference evidence="2" key="1">
    <citation type="submission" date="2016-10" db="EMBL/GenBank/DDBJ databases">
        <authorList>
            <person name="Varghese N."/>
            <person name="Submissions S."/>
        </authorList>
    </citation>
    <scope>NUCLEOTIDE SEQUENCE [LARGE SCALE GENOMIC DNA]</scope>
    <source>
        <strain evidence="2">JCM 21621</strain>
    </source>
</reference>
<dbReference type="RefSeq" id="WP_084311965.1">
    <property type="nucleotide sequence ID" value="NZ_FNIJ01000013.1"/>
</dbReference>
<evidence type="ECO:0000313" key="1">
    <source>
        <dbReference type="EMBL" id="SDO62007.1"/>
    </source>
</evidence>
<organism evidence="1 2">
    <name type="scientific">Pseudomonas jinjuensis</name>
    <dbReference type="NCBI Taxonomy" id="198616"/>
    <lineage>
        <taxon>Bacteria</taxon>
        <taxon>Pseudomonadati</taxon>
        <taxon>Pseudomonadota</taxon>
        <taxon>Gammaproteobacteria</taxon>
        <taxon>Pseudomonadales</taxon>
        <taxon>Pseudomonadaceae</taxon>
        <taxon>Pseudomonas</taxon>
    </lineage>
</organism>
<accession>A0A1H0L1A4</accession>
<evidence type="ECO:0000313" key="2">
    <source>
        <dbReference type="Proteomes" id="UP000242957"/>
    </source>
</evidence>
<gene>
    <name evidence="1" type="ORF">SAMN05216193_113136</name>
</gene>
<sequence>MNGFAAVTEFLGKALLPGAAFLALLVPIQPTDFAAGRAPTPVQLTIPLQTEFTRYQQRHDVADHIDAGREWQLQDIRPRQQRWVF</sequence>
<keyword evidence="2" id="KW-1185">Reference proteome</keyword>
<protein>
    <submittedName>
        <fullName evidence="1">Uncharacterized protein</fullName>
    </submittedName>
</protein>
<dbReference type="EMBL" id="FNIJ01000013">
    <property type="protein sequence ID" value="SDO62007.1"/>
    <property type="molecule type" value="Genomic_DNA"/>
</dbReference>
<proteinExistence type="predicted"/>
<dbReference type="Proteomes" id="UP000242957">
    <property type="component" value="Unassembled WGS sequence"/>
</dbReference>
<dbReference type="AlphaFoldDB" id="A0A1H0L1A4"/>
<name>A0A1H0L1A4_9PSED</name>